<name>A0A2X4T9Q3_SALER</name>
<evidence type="ECO:0000313" key="2">
    <source>
        <dbReference type="Proteomes" id="UP000248731"/>
    </source>
</evidence>
<accession>A0A2X4T9Q3</accession>
<dbReference type="EMBL" id="LS483466">
    <property type="protein sequence ID" value="SQI23199.1"/>
    <property type="molecule type" value="Genomic_DNA"/>
</dbReference>
<gene>
    <name evidence="1" type="ORF">NCTC7307_02252</name>
</gene>
<proteinExistence type="predicted"/>
<keyword evidence="2" id="KW-1185">Reference proteome</keyword>
<protein>
    <submittedName>
        <fullName evidence="1">Uncharacterized protein</fullName>
    </submittedName>
</protein>
<sequence length="115" mass="12565">MANEDGEEAEKIKEEHLFLQVENIVDRNAITRAPLYLSARRHSELDPGAAPPESLAEVLAIAEEMSGGRLNAVNTLRATKAALEAAVSGDKDKTIRQKRLVDLFVNLQNSEICAP</sequence>
<dbReference type="AlphaFoldDB" id="A0A2X4T9Q3"/>
<organism evidence="1 2">
    <name type="scientific">Salmonella enterica subsp. arizonae</name>
    <dbReference type="NCBI Taxonomy" id="59203"/>
    <lineage>
        <taxon>Bacteria</taxon>
        <taxon>Pseudomonadati</taxon>
        <taxon>Pseudomonadota</taxon>
        <taxon>Gammaproteobacteria</taxon>
        <taxon>Enterobacterales</taxon>
        <taxon>Enterobacteriaceae</taxon>
        <taxon>Salmonella</taxon>
    </lineage>
</organism>
<reference evidence="1 2" key="1">
    <citation type="submission" date="2018-06" db="EMBL/GenBank/DDBJ databases">
        <authorList>
            <consortium name="Pathogen Informatics"/>
            <person name="Doyle S."/>
        </authorList>
    </citation>
    <scope>NUCLEOTIDE SEQUENCE [LARGE SCALE GENOMIC DNA]</scope>
    <source>
        <strain evidence="1 2">NCTC7307</strain>
    </source>
</reference>
<dbReference type="Proteomes" id="UP000248731">
    <property type="component" value="Chromosome 1"/>
</dbReference>
<evidence type="ECO:0000313" key="1">
    <source>
        <dbReference type="EMBL" id="SQI23199.1"/>
    </source>
</evidence>